<protein>
    <submittedName>
        <fullName evidence="3">Uncharacterized protein</fullName>
    </submittedName>
</protein>
<name>A0ABV7WBG4_9MICO</name>
<keyword evidence="4" id="KW-1185">Reference proteome</keyword>
<comment type="caution">
    <text evidence="3">The sequence shown here is derived from an EMBL/GenBank/DDBJ whole genome shotgun (WGS) entry which is preliminary data.</text>
</comment>
<keyword evidence="2" id="KW-0472">Membrane</keyword>
<evidence type="ECO:0000256" key="2">
    <source>
        <dbReference type="SAM" id="Phobius"/>
    </source>
</evidence>
<keyword evidence="2" id="KW-0812">Transmembrane</keyword>
<feature type="compositionally biased region" description="Low complexity" evidence="1">
    <location>
        <begin position="91"/>
        <end position="111"/>
    </location>
</feature>
<evidence type="ECO:0000313" key="4">
    <source>
        <dbReference type="Proteomes" id="UP001595685"/>
    </source>
</evidence>
<evidence type="ECO:0000256" key="1">
    <source>
        <dbReference type="SAM" id="MobiDB-lite"/>
    </source>
</evidence>
<dbReference type="Proteomes" id="UP001595685">
    <property type="component" value="Unassembled WGS sequence"/>
</dbReference>
<sequence length="138" mass="13885">MSTALAAVGRLAGPSGLAGLAGLPSLLPLSSPAPSPAEVVRTPPPELVTPGTLGFLVTFAVAVALVLLVRDMVRRNRGLVVRAERRDAQLREAQAAAPDADAAPEADGAGPVLRDRSAPGDVPDDGTDGVDGAGRPRV</sequence>
<feature type="transmembrane region" description="Helical" evidence="2">
    <location>
        <begin position="48"/>
        <end position="69"/>
    </location>
</feature>
<reference evidence="4" key="1">
    <citation type="journal article" date="2019" name="Int. J. Syst. Evol. Microbiol.">
        <title>The Global Catalogue of Microorganisms (GCM) 10K type strain sequencing project: providing services to taxonomists for standard genome sequencing and annotation.</title>
        <authorList>
            <consortium name="The Broad Institute Genomics Platform"/>
            <consortium name="The Broad Institute Genome Sequencing Center for Infectious Disease"/>
            <person name="Wu L."/>
            <person name="Ma J."/>
        </authorList>
    </citation>
    <scope>NUCLEOTIDE SEQUENCE [LARGE SCALE GENOMIC DNA]</scope>
    <source>
        <strain evidence="4">NCAIM B.02333</strain>
    </source>
</reference>
<proteinExistence type="predicted"/>
<dbReference type="RefSeq" id="WP_340295779.1">
    <property type="nucleotide sequence ID" value="NZ_JBBEOI010000302.1"/>
</dbReference>
<gene>
    <name evidence="3" type="ORF">ACFOLH_00570</name>
</gene>
<organism evidence="3 4">
    <name type="scientific">Aquipuribacter hungaricus</name>
    <dbReference type="NCBI Taxonomy" id="545624"/>
    <lineage>
        <taxon>Bacteria</taxon>
        <taxon>Bacillati</taxon>
        <taxon>Actinomycetota</taxon>
        <taxon>Actinomycetes</taxon>
        <taxon>Micrococcales</taxon>
        <taxon>Intrasporangiaceae</taxon>
        <taxon>Aquipuribacter</taxon>
    </lineage>
</organism>
<accession>A0ABV7WBG4</accession>
<dbReference type="EMBL" id="JBHRWW010000001">
    <property type="protein sequence ID" value="MFC3686830.1"/>
    <property type="molecule type" value="Genomic_DNA"/>
</dbReference>
<evidence type="ECO:0000313" key="3">
    <source>
        <dbReference type="EMBL" id="MFC3686830.1"/>
    </source>
</evidence>
<keyword evidence="2" id="KW-1133">Transmembrane helix</keyword>
<feature type="region of interest" description="Disordered" evidence="1">
    <location>
        <begin position="89"/>
        <end position="138"/>
    </location>
</feature>